<name>A0ABQ1XJB2_9PROT</name>
<dbReference type="EMBL" id="BMFS01000003">
    <property type="protein sequence ID" value="GGG95128.1"/>
    <property type="molecule type" value="Genomic_DNA"/>
</dbReference>
<protein>
    <submittedName>
        <fullName evidence="2">Uncharacterized protein</fullName>
    </submittedName>
</protein>
<reference evidence="3" key="1">
    <citation type="journal article" date="2019" name="Int. J. Syst. Evol. Microbiol.">
        <title>The Global Catalogue of Microorganisms (GCM) 10K type strain sequencing project: providing services to taxonomists for standard genome sequencing and annotation.</title>
        <authorList>
            <consortium name="The Broad Institute Genomics Platform"/>
            <consortium name="The Broad Institute Genome Sequencing Center for Infectious Disease"/>
            <person name="Wu L."/>
            <person name="Ma J."/>
        </authorList>
    </citation>
    <scope>NUCLEOTIDE SEQUENCE [LARGE SCALE GENOMIC DNA]</scope>
    <source>
        <strain evidence="3">CGMCC 1.12766</strain>
    </source>
</reference>
<organism evidence="2 3">
    <name type="scientific">Glycocaulis albus</name>
    <dbReference type="NCBI Taxonomy" id="1382801"/>
    <lineage>
        <taxon>Bacteria</taxon>
        <taxon>Pseudomonadati</taxon>
        <taxon>Pseudomonadota</taxon>
        <taxon>Alphaproteobacteria</taxon>
        <taxon>Maricaulales</taxon>
        <taxon>Maricaulaceae</taxon>
        <taxon>Glycocaulis</taxon>
    </lineage>
</organism>
<dbReference type="Proteomes" id="UP000648722">
    <property type="component" value="Unassembled WGS sequence"/>
</dbReference>
<evidence type="ECO:0000313" key="2">
    <source>
        <dbReference type="EMBL" id="GGG95128.1"/>
    </source>
</evidence>
<accession>A0ABQ1XJB2</accession>
<proteinExistence type="predicted"/>
<comment type="caution">
    <text evidence="2">The sequence shown here is derived from an EMBL/GenBank/DDBJ whole genome shotgun (WGS) entry which is preliminary data.</text>
</comment>
<sequence length="204" mass="20846">MHMAIGSTIAAALTGLAASTAVTLAGPQTDRIVLTPASAAPASAPGEVRVQLAQGEAYLDQIHYAETGSPAAFTVRLGARSRMAGRFLSTLPVRVDASDVRFDAARSIAFIPYAEDELLARQAASGIPVAAAHAPELAGAPVITDRGHRFGLVERIAQSPGTGLVLMVRINGAGGGLQQVPASCAAQVPETGLVVVRTCNLDTL</sequence>
<keyword evidence="3" id="KW-1185">Reference proteome</keyword>
<feature type="signal peptide" evidence="1">
    <location>
        <begin position="1"/>
        <end position="25"/>
    </location>
</feature>
<evidence type="ECO:0000256" key="1">
    <source>
        <dbReference type="SAM" id="SignalP"/>
    </source>
</evidence>
<gene>
    <name evidence="2" type="ORF">GCM10007420_08310</name>
</gene>
<evidence type="ECO:0000313" key="3">
    <source>
        <dbReference type="Proteomes" id="UP000648722"/>
    </source>
</evidence>
<feature type="chain" id="PRO_5045041332" evidence="1">
    <location>
        <begin position="26"/>
        <end position="204"/>
    </location>
</feature>
<keyword evidence="1" id="KW-0732">Signal</keyword>